<dbReference type="Proteomes" id="UP000516173">
    <property type="component" value="Chromosome"/>
</dbReference>
<dbReference type="Gene3D" id="3.90.15.10">
    <property type="entry name" value="Topoisomerase I, Chain A, domain 3"/>
    <property type="match status" value="1"/>
</dbReference>
<evidence type="ECO:0000256" key="2">
    <source>
        <dbReference type="ARBA" id="ARBA00006645"/>
    </source>
</evidence>
<dbReference type="AlphaFoldDB" id="A0A7G1KLW9"/>
<keyword evidence="4" id="KW-0799">Topoisomerase</keyword>
<dbReference type="InterPro" id="IPR011010">
    <property type="entry name" value="DNA_brk_join_enz"/>
</dbReference>
<evidence type="ECO:0000256" key="6">
    <source>
        <dbReference type="ARBA" id="ARBA00023235"/>
    </source>
</evidence>
<evidence type="ECO:0000256" key="5">
    <source>
        <dbReference type="ARBA" id="ARBA00023125"/>
    </source>
</evidence>
<dbReference type="Gene3D" id="3.30.66.10">
    <property type="entry name" value="DNA topoisomerase I domain"/>
    <property type="match status" value="1"/>
</dbReference>
<dbReference type="InterPro" id="IPR035447">
    <property type="entry name" value="DNA_topo_I_N_sf"/>
</dbReference>
<sequence>MRLRRSAPYGRGVRRVRRGRGFSYVDDDGAPVLDAETTGRIEDLAIPPAWRKVWICPHPNGHIQAVGVDAAGRRQYLYHEQWRRERDEEKFDRVLDMAAKLPGLREQVSSDLRRTGLVRPRVEAVALGLLDRGVFRVGGEEYAEEHGTRGVATLLREQVRVSGSEMLFDYVAKGGLRRRVRIVEPDLARAVRALRRNRCPSGRLLVYRDGDRLRELHSDDINARFKELVGNEHSAKDFRTWQATVLAAAALAATELPSSRRRRTSAVREVMTEVAEALGNTPTVARNSYVDPRVIEAWERGETVAAALRRSRRARTDDDRQAAVERAVLRLLRAAARAH</sequence>
<comment type="catalytic activity">
    <reaction evidence="1">
        <text>ATP-independent breakage of single-stranded DNA, followed by passage and rejoining.</text>
        <dbReference type="EC" id="5.6.2.1"/>
    </reaction>
</comment>
<dbReference type="InterPro" id="IPR049331">
    <property type="entry name" value="Top1B_N_bact"/>
</dbReference>
<gene>
    <name evidence="9" type="primary">topA_2</name>
    <name evidence="9" type="ORF">NWFMUON74_36030</name>
</gene>
<dbReference type="GeneID" id="80348129"/>
<evidence type="ECO:0000313" key="10">
    <source>
        <dbReference type="Proteomes" id="UP000516173"/>
    </source>
</evidence>
<dbReference type="RefSeq" id="WP_187683010.1">
    <property type="nucleotide sequence ID" value="NZ_AP023396.1"/>
</dbReference>
<feature type="domain" description="DNA topoisomerase I catalytic core eukaryotic-type" evidence="7">
    <location>
        <begin position="81"/>
        <end position="287"/>
    </location>
</feature>
<keyword evidence="10" id="KW-1185">Reference proteome</keyword>
<dbReference type="EC" id="5.6.2.1" evidence="3"/>
<comment type="similarity">
    <text evidence="2">Belongs to the type IB topoisomerase family.</text>
</comment>
<dbReference type="GO" id="GO:0003677">
    <property type="term" value="F:DNA binding"/>
    <property type="evidence" value="ECO:0007669"/>
    <property type="project" value="UniProtKB-KW"/>
</dbReference>
<protein>
    <recommendedName>
        <fullName evidence="3">DNA topoisomerase</fullName>
        <ecNumber evidence="3">5.6.2.1</ecNumber>
    </recommendedName>
</protein>
<reference evidence="9 10" key="1">
    <citation type="submission" date="2020-08" db="EMBL/GenBank/DDBJ databases">
        <title>Genome Sequencing of Nocardia wallacei strain FMUON74 and assembly.</title>
        <authorList>
            <person name="Toyokawa M."/>
            <person name="Uesaka K."/>
        </authorList>
    </citation>
    <scope>NUCLEOTIDE SEQUENCE [LARGE SCALE GENOMIC DNA]</scope>
    <source>
        <strain evidence="9 10">FMUON74</strain>
    </source>
</reference>
<dbReference type="InterPro" id="IPR014711">
    <property type="entry name" value="TopoI_cat_a-hlx-sub_euk"/>
</dbReference>
<dbReference type="Gene3D" id="1.10.132.120">
    <property type="match status" value="1"/>
</dbReference>
<evidence type="ECO:0000256" key="4">
    <source>
        <dbReference type="ARBA" id="ARBA00023029"/>
    </source>
</evidence>
<evidence type="ECO:0000259" key="8">
    <source>
        <dbReference type="Pfam" id="PF21338"/>
    </source>
</evidence>
<evidence type="ECO:0000313" key="9">
    <source>
        <dbReference type="EMBL" id="BCK55831.1"/>
    </source>
</evidence>
<dbReference type="SUPFAM" id="SSF55869">
    <property type="entry name" value="DNA topoisomerase I domain"/>
    <property type="match status" value="1"/>
</dbReference>
<dbReference type="GO" id="GO:0006265">
    <property type="term" value="P:DNA topological change"/>
    <property type="evidence" value="ECO:0007669"/>
    <property type="project" value="InterPro"/>
</dbReference>
<dbReference type="GO" id="GO:0003917">
    <property type="term" value="F:DNA topoisomerase type I (single strand cut, ATP-independent) activity"/>
    <property type="evidence" value="ECO:0007669"/>
    <property type="project" value="UniProtKB-EC"/>
</dbReference>
<dbReference type="Pfam" id="PF01028">
    <property type="entry name" value="Topoisom_I"/>
    <property type="match status" value="1"/>
</dbReference>
<dbReference type="KEGG" id="nwl:NWFMUON74_36030"/>
<keyword evidence="6 9" id="KW-0413">Isomerase</keyword>
<dbReference type="InterPro" id="IPR013500">
    <property type="entry name" value="TopoI_cat_euk"/>
</dbReference>
<feature type="domain" description="DNA topoisomerase IB N-terminal" evidence="8">
    <location>
        <begin position="21"/>
        <end position="69"/>
    </location>
</feature>
<name>A0A7G1KLW9_9NOCA</name>
<keyword evidence="5" id="KW-0238">DNA-binding</keyword>
<dbReference type="Pfam" id="PF21338">
    <property type="entry name" value="Top1B_N_bact"/>
    <property type="match status" value="1"/>
</dbReference>
<dbReference type="SUPFAM" id="SSF56349">
    <property type="entry name" value="DNA breaking-rejoining enzymes"/>
    <property type="match status" value="1"/>
</dbReference>
<dbReference type="PRINTS" id="PR00416">
    <property type="entry name" value="EUTPISMRASEI"/>
</dbReference>
<evidence type="ECO:0000259" key="7">
    <source>
        <dbReference type="Pfam" id="PF01028"/>
    </source>
</evidence>
<dbReference type="InterPro" id="IPR001631">
    <property type="entry name" value="TopoI"/>
</dbReference>
<proteinExistence type="inferred from homology"/>
<dbReference type="PROSITE" id="PS52038">
    <property type="entry name" value="TOPO_IB_2"/>
    <property type="match status" value="1"/>
</dbReference>
<evidence type="ECO:0000256" key="1">
    <source>
        <dbReference type="ARBA" id="ARBA00000213"/>
    </source>
</evidence>
<evidence type="ECO:0000256" key="3">
    <source>
        <dbReference type="ARBA" id="ARBA00012891"/>
    </source>
</evidence>
<accession>A0A7G1KLW9</accession>
<organism evidence="9 10">
    <name type="scientific">Nocardia wallacei</name>
    <dbReference type="NCBI Taxonomy" id="480035"/>
    <lineage>
        <taxon>Bacteria</taxon>
        <taxon>Bacillati</taxon>
        <taxon>Actinomycetota</taxon>
        <taxon>Actinomycetes</taxon>
        <taxon>Mycobacteriales</taxon>
        <taxon>Nocardiaceae</taxon>
        <taxon>Nocardia</taxon>
    </lineage>
</organism>
<dbReference type="EMBL" id="AP023396">
    <property type="protein sequence ID" value="BCK55831.1"/>
    <property type="molecule type" value="Genomic_DNA"/>
</dbReference>